<gene>
    <name evidence="1" type="ORF">E4U42_004665</name>
</gene>
<dbReference type="AlphaFoldDB" id="A0A8K0J4N6"/>
<evidence type="ECO:0000313" key="2">
    <source>
        <dbReference type="Proteomes" id="UP000811619"/>
    </source>
</evidence>
<organism evidence="1 2">
    <name type="scientific">Claviceps africana</name>
    <dbReference type="NCBI Taxonomy" id="83212"/>
    <lineage>
        <taxon>Eukaryota</taxon>
        <taxon>Fungi</taxon>
        <taxon>Dikarya</taxon>
        <taxon>Ascomycota</taxon>
        <taxon>Pezizomycotina</taxon>
        <taxon>Sordariomycetes</taxon>
        <taxon>Hypocreomycetidae</taxon>
        <taxon>Hypocreales</taxon>
        <taxon>Clavicipitaceae</taxon>
        <taxon>Claviceps</taxon>
    </lineage>
</organism>
<protein>
    <submittedName>
        <fullName evidence="1">Uncharacterized protein</fullName>
    </submittedName>
</protein>
<evidence type="ECO:0000313" key="1">
    <source>
        <dbReference type="EMBL" id="KAG5924356.1"/>
    </source>
</evidence>
<keyword evidence="2" id="KW-1185">Reference proteome</keyword>
<comment type="caution">
    <text evidence="1">The sequence shown here is derived from an EMBL/GenBank/DDBJ whole genome shotgun (WGS) entry which is preliminary data.</text>
</comment>
<sequence length="324" mass="35712">MTFTFFSSICPADAIRLPLASVPIVDMAPQLCRSYTYALSVPPVDILQRRIGIEHGFALADVFPILIASLDVERDGTGTTQHACKDTPQKVNWPLSPIVQDQQLLEPCRVDRPVSTVQFGWEAPRCASSDLLHLLRMIETRIIEPILGLVQPSTRPIALKPDSAESSQQGPSSHRTAQNVTLALYASILPHPMKMPVRLIKCALIFGDAGGGDDRAAVYSLGHIELAEHVWLLLKKTELRNLDARAKTEFEILLELSESLSSLNTESTSFNAPLLRPAVENGHRVWQAVDGLDCLLSPLQIPNHRPVGRLVRHSQQDPSTRPAI</sequence>
<dbReference type="EMBL" id="SRPY01000419">
    <property type="protein sequence ID" value="KAG5924356.1"/>
    <property type="molecule type" value="Genomic_DNA"/>
</dbReference>
<name>A0A8K0J4N6_9HYPO</name>
<dbReference type="Proteomes" id="UP000811619">
    <property type="component" value="Unassembled WGS sequence"/>
</dbReference>
<proteinExistence type="predicted"/>
<accession>A0A8K0J4N6</accession>
<reference evidence="1" key="1">
    <citation type="journal article" date="2020" name="bioRxiv">
        <title>Whole genome comparisons of ergot fungi reveals the divergence and evolution of species within the genus Claviceps are the result of varying mechanisms driving genome evolution and host range expansion.</title>
        <authorList>
            <person name="Wyka S.A."/>
            <person name="Mondo S.J."/>
            <person name="Liu M."/>
            <person name="Dettman J."/>
            <person name="Nalam V."/>
            <person name="Broders K.D."/>
        </authorList>
    </citation>
    <scope>NUCLEOTIDE SEQUENCE</scope>
    <source>
        <strain evidence="1">CCC 489</strain>
    </source>
</reference>
<dbReference type="OrthoDB" id="4415835at2759"/>